<dbReference type="RefSeq" id="XP_016247378.1">
    <property type="nucleotide sequence ID" value="XM_016393959.1"/>
</dbReference>
<evidence type="ECO:0000313" key="2">
    <source>
        <dbReference type="Proteomes" id="UP000054466"/>
    </source>
</evidence>
<evidence type="ECO:0000313" key="1">
    <source>
        <dbReference type="EMBL" id="KIW27162.1"/>
    </source>
</evidence>
<accession>A0A0D2APW2</accession>
<protein>
    <submittedName>
        <fullName evidence="1">Uncharacterized protein</fullName>
    </submittedName>
</protein>
<proteinExistence type="predicted"/>
<reference evidence="1 2" key="1">
    <citation type="submission" date="2015-01" db="EMBL/GenBank/DDBJ databases">
        <title>The Genome Sequence of Cladophialophora immunda CBS83496.</title>
        <authorList>
            <consortium name="The Broad Institute Genomics Platform"/>
            <person name="Cuomo C."/>
            <person name="de Hoog S."/>
            <person name="Gorbushina A."/>
            <person name="Stielow B."/>
            <person name="Teixiera M."/>
            <person name="Abouelleil A."/>
            <person name="Chapman S.B."/>
            <person name="Priest M."/>
            <person name="Young S.K."/>
            <person name="Wortman J."/>
            <person name="Nusbaum C."/>
            <person name="Birren B."/>
        </authorList>
    </citation>
    <scope>NUCLEOTIDE SEQUENCE [LARGE SCALE GENOMIC DNA]</scope>
    <source>
        <strain evidence="1 2">CBS 83496</strain>
    </source>
</reference>
<name>A0A0D2APW2_9EURO</name>
<dbReference type="GeneID" id="27346122"/>
<keyword evidence="2" id="KW-1185">Reference proteome</keyword>
<organism evidence="1 2">
    <name type="scientific">Cladophialophora immunda</name>
    <dbReference type="NCBI Taxonomy" id="569365"/>
    <lineage>
        <taxon>Eukaryota</taxon>
        <taxon>Fungi</taxon>
        <taxon>Dikarya</taxon>
        <taxon>Ascomycota</taxon>
        <taxon>Pezizomycotina</taxon>
        <taxon>Eurotiomycetes</taxon>
        <taxon>Chaetothyriomycetidae</taxon>
        <taxon>Chaetothyriales</taxon>
        <taxon>Herpotrichiellaceae</taxon>
        <taxon>Cladophialophora</taxon>
    </lineage>
</organism>
<dbReference type="HOGENOM" id="CLU_804121_0_0_1"/>
<dbReference type="Proteomes" id="UP000054466">
    <property type="component" value="Unassembled WGS sequence"/>
</dbReference>
<dbReference type="EMBL" id="KN847043">
    <property type="protein sequence ID" value="KIW27162.1"/>
    <property type="molecule type" value="Genomic_DNA"/>
</dbReference>
<dbReference type="AlphaFoldDB" id="A0A0D2APW2"/>
<sequence>MSSFDSVDSAFRFFHEDEDIRVVMDEAIGEIKECLYVNREEIDGVWSNYWHDPADDAFMAQMVACLVLRRRLSNGPKHAYVRAPPEKAGDSQKSQFFSRLQEQVLVAMCGLMSRQYGKFLLSGKAPNAIGGHWKLSEKLTIAALSIELAIKNRPDVHGFELCISRVADDYEGFIDVYLRELQSPSLPFLTTERPKAGAAEHLIGTSALIARVSTYSDLAALDIPFVPSLISKHQGETQYLRPSQPTTKSSRRSGLDVKFSAKEAWLGPSLARSYTSSMSSGYRSFKAAVKERESLSSVHRSRLPPVPSVNWSDFMSPPSMLTASIPSDTAMHYFEPHAEDEDMTL</sequence>
<gene>
    <name evidence="1" type="ORF">PV07_06928</name>
</gene>
<dbReference type="OrthoDB" id="10323578at2759"/>
<dbReference type="VEuPathDB" id="FungiDB:PV07_06928"/>